<feature type="domain" description="PTS EIIC type-3" evidence="10">
    <location>
        <begin position="11"/>
        <end position="421"/>
    </location>
</feature>
<keyword evidence="4" id="KW-0762">Sugar transport</keyword>
<evidence type="ECO:0000256" key="6">
    <source>
        <dbReference type="ARBA" id="ARBA00022989"/>
    </source>
</evidence>
<keyword evidence="3" id="KW-1003">Cell membrane</keyword>
<dbReference type="AlphaFoldDB" id="A0A5E8H0I6"/>
<dbReference type="InterPro" id="IPR001633">
    <property type="entry name" value="EAL_dom"/>
</dbReference>
<keyword evidence="2" id="KW-0813">Transport</keyword>
<dbReference type="CDD" id="cd01948">
    <property type="entry name" value="EAL"/>
    <property type="match status" value="1"/>
</dbReference>
<dbReference type="GO" id="GO:0005886">
    <property type="term" value="C:plasma membrane"/>
    <property type="evidence" value="ECO:0007669"/>
    <property type="project" value="UniProtKB-SubCell"/>
</dbReference>
<dbReference type="Pfam" id="PF00563">
    <property type="entry name" value="EAL"/>
    <property type="match status" value="1"/>
</dbReference>
<feature type="transmembrane region" description="Helical" evidence="8">
    <location>
        <begin position="146"/>
        <end position="168"/>
    </location>
</feature>
<dbReference type="PROSITE" id="PS50883">
    <property type="entry name" value="EAL"/>
    <property type="match status" value="1"/>
</dbReference>
<dbReference type="PANTHER" id="PTHR33121">
    <property type="entry name" value="CYCLIC DI-GMP PHOSPHODIESTERASE PDEF"/>
    <property type="match status" value="1"/>
</dbReference>
<feature type="transmembrane region" description="Helical" evidence="8">
    <location>
        <begin position="77"/>
        <end position="102"/>
    </location>
</feature>
<dbReference type="SMART" id="SM00052">
    <property type="entry name" value="EAL"/>
    <property type="match status" value="1"/>
</dbReference>
<feature type="transmembrane region" description="Helical" evidence="8">
    <location>
        <begin position="395"/>
        <end position="421"/>
    </location>
</feature>
<evidence type="ECO:0000259" key="9">
    <source>
        <dbReference type="PROSITE" id="PS50883"/>
    </source>
</evidence>
<feature type="domain" description="EAL" evidence="9">
    <location>
        <begin position="467"/>
        <end position="721"/>
    </location>
</feature>
<evidence type="ECO:0000256" key="5">
    <source>
        <dbReference type="ARBA" id="ARBA00022692"/>
    </source>
</evidence>
<dbReference type="PANTHER" id="PTHR33121:SF70">
    <property type="entry name" value="SIGNALING PROTEIN YKOW"/>
    <property type="match status" value="1"/>
</dbReference>
<dbReference type="GO" id="GO:0008982">
    <property type="term" value="F:protein-N(PI)-phosphohistidine-sugar phosphotransferase activity"/>
    <property type="evidence" value="ECO:0007669"/>
    <property type="project" value="InterPro"/>
</dbReference>
<dbReference type="EMBL" id="ACCU02000003">
    <property type="protein sequence ID" value="EEE45806.1"/>
    <property type="molecule type" value="Genomic_DNA"/>
</dbReference>
<proteinExistence type="predicted"/>
<organism evidence="11 12">
    <name type="scientific">Roseibium alexandrii (strain DSM 17067 / NCIMB 14079 / DFL-11)</name>
    <name type="common">Labrenzia alexandrii</name>
    <dbReference type="NCBI Taxonomy" id="244592"/>
    <lineage>
        <taxon>Bacteria</taxon>
        <taxon>Pseudomonadati</taxon>
        <taxon>Pseudomonadota</taxon>
        <taxon>Alphaproteobacteria</taxon>
        <taxon>Hyphomicrobiales</taxon>
        <taxon>Stappiaceae</taxon>
        <taxon>Roseibium</taxon>
    </lineage>
</organism>
<feature type="transmembrane region" description="Helical" evidence="8">
    <location>
        <begin position="325"/>
        <end position="346"/>
    </location>
</feature>
<dbReference type="Pfam" id="PF02378">
    <property type="entry name" value="PTS_EIIC"/>
    <property type="match status" value="1"/>
</dbReference>
<keyword evidence="5 8" id="KW-0812">Transmembrane</keyword>
<dbReference type="InterPro" id="IPR035919">
    <property type="entry name" value="EAL_sf"/>
</dbReference>
<evidence type="ECO:0000256" key="8">
    <source>
        <dbReference type="SAM" id="Phobius"/>
    </source>
</evidence>
<feature type="transmembrane region" description="Helical" evidence="8">
    <location>
        <begin position="297"/>
        <end position="316"/>
    </location>
</feature>
<sequence>MGKYASDTRDVLNRLCAAPLLFSKQLSNNSAFSALQRSLCITLPAILLGAFALLIKYPPFVQTGTGHNFHFGQDVEVVLDAVINSTFGIASLIVIVSYAYIFTNSLNSQKRRPVAHPLLTILVALTSFFILIAQADSSQLLASLSISQGLPTALFVAVTSTSLFLFLCQKRICRFQTRALSNEAMLGDIYGVLPAALTTLIVFAGLKGFLLTIGSEHVTAELQAQLNGMVGNIDNSLWGGLKYVLLSQVLWLFGIHGRNMLNGVSDLQLIPAANENIAHVAAGLQPTNIITSQVFDLVHVGGSGATLGMIIAMLVFSKLTVVKRFALLALIPALFNVNEPIIYGIPIVLNPLYALPFLLAPLVNTGVLYGAMLLEWMPFTSYGVAWTTPPIINAYAVTGSFSGAGVQAVCLVLSVLIYAPFVRLTDTVSTLTIRESLTDLLRFSTETETASTSTRLLQRTGVVGRVARALAIDLETVLDKMQGLHLEYQPQINACDGSVCGVEALLRWNHPIYGRIAPPVIIQLAEDMEIMPQLGEHILDLACRTRADWTGFVAANFKMSVNVTPSQVLQHDFADVVKQTLARYALDPSAVELEITESTVLLPDDKVFEAIEALRAVGVRFALDDFGMGHTSLRYMQAFPIDTVKIDRSLTRSCHSEINGHILKSIFDLSASLGFATVVEGIETDEEKAWFSQSGCTSFQGFLFSRPLAADDFVTYYIQNAQLHAPLTAALDEMKKIKAPARRTQSVA</sequence>
<evidence type="ECO:0000256" key="1">
    <source>
        <dbReference type="ARBA" id="ARBA00004651"/>
    </source>
</evidence>
<feature type="transmembrane region" description="Helical" evidence="8">
    <location>
        <begin position="352"/>
        <end position="374"/>
    </location>
</feature>
<keyword evidence="11" id="KW-0808">Transferase</keyword>
<feature type="transmembrane region" description="Helical" evidence="8">
    <location>
        <begin position="114"/>
        <end position="134"/>
    </location>
</feature>
<dbReference type="PROSITE" id="PS51105">
    <property type="entry name" value="PTS_EIIC_TYPE_3"/>
    <property type="match status" value="1"/>
</dbReference>
<evidence type="ECO:0000259" key="10">
    <source>
        <dbReference type="PROSITE" id="PS51105"/>
    </source>
</evidence>
<comment type="subcellular location">
    <subcellularLocation>
        <location evidence="1">Cell membrane</location>
        <topology evidence="1">Multi-pass membrane protein</topology>
    </subcellularLocation>
</comment>
<protein>
    <submittedName>
        <fullName evidence="11">Phosphotransferase system cellobiose-specific component IIC</fullName>
    </submittedName>
</protein>
<dbReference type="InterPro" id="IPR004501">
    <property type="entry name" value="PTS_EIIC_3"/>
</dbReference>
<evidence type="ECO:0000256" key="7">
    <source>
        <dbReference type="ARBA" id="ARBA00023136"/>
    </source>
</evidence>
<gene>
    <name evidence="11" type="ORF">SADFL11_3095</name>
</gene>
<dbReference type="InterPro" id="IPR050706">
    <property type="entry name" value="Cyclic-di-GMP_PDE-like"/>
</dbReference>
<evidence type="ECO:0000313" key="12">
    <source>
        <dbReference type="Proteomes" id="UP000004703"/>
    </source>
</evidence>
<dbReference type="Proteomes" id="UP000004703">
    <property type="component" value="Chromosome"/>
</dbReference>
<reference evidence="11 12" key="2">
    <citation type="submission" date="2013-04" db="EMBL/GenBank/DDBJ databases">
        <authorList>
            <person name="Fiebig A."/>
            <person name="Pradella S."/>
            <person name="Wagner-Doebler I."/>
        </authorList>
    </citation>
    <scope>NUCLEOTIDE SEQUENCE [LARGE SCALE GENOMIC DNA]</scope>
    <source>
        <strain evidence="12">DSM 17067 / NCIMB 14079 / DFL-11</strain>
    </source>
</reference>
<evidence type="ECO:0000256" key="2">
    <source>
        <dbReference type="ARBA" id="ARBA00022448"/>
    </source>
</evidence>
<name>A0A5E8H0I6_ROSAD</name>
<comment type="caution">
    <text evidence="11">The sequence shown here is derived from an EMBL/GenBank/DDBJ whole genome shotgun (WGS) entry which is preliminary data.</text>
</comment>
<evidence type="ECO:0000313" key="11">
    <source>
        <dbReference type="EMBL" id="EEE45806.1"/>
    </source>
</evidence>
<dbReference type="GO" id="GO:0071111">
    <property type="term" value="F:cyclic-guanylate-specific phosphodiesterase activity"/>
    <property type="evidence" value="ECO:0007669"/>
    <property type="project" value="InterPro"/>
</dbReference>
<dbReference type="RefSeq" id="WP_008194004.1">
    <property type="nucleotide sequence ID" value="NZ_CM011002.1"/>
</dbReference>
<feature type="transmembrane region" description="Helical" evidence="8">
    <location>
        <begin position="189"/>
        <end position="210"/>
    </location>
</feature>
<dbReference type="GO" id="GO:0009401">
    <property type="term" value="P:phosphoenolpyruvate-dependent sugar phosphotransferase system"/>
    <property type="evidence" value="ECO:0007669"/>
    <property type="project" value="InterPro"/>
</dbReference>
<keyword evidence="6 8" id="KW-1133">Transmembrane helix</keyword>
<keyword evidence="7 8" id="KW-0472">Membrane</keyword>
<reference evidence="11 12" key="1">
    <citation type="submission" date="2008-01" db="EMBL/GenBank/DDBJ databases">
        <authorList>
            <person name="Wagner-Dobler I."/>
            <person name="Ferriera S."/>
            <person name="Johnson J."/>
            <person name="Kravitz S."/>
            <person name="Beeson K."/>
            <person name="Sutton G."/>
            <person name="Rogers Y.-H."/>
            <person name="Friedman R."/>
            <person name="Frazier M."/>
            <person name="Venter J.C."/>
        </authorList>
    </citation>
    <scope>NUCLEOTIDE SEQUENCE [LARGE SCALE GENOMIC DNA]</scope>
    <source>
        <strain evidence="12">DSM 17067 / NCIMB 14079 / DFL-11</strain>
    </source>
</reference>
<dbReference type="InterPro" id="IPR003352">
    <property type="entry name" value="PTS_EIIC"/>
</dbReference>
<evidence type="ECO:0000256" key="4">
    <source>
        <dbReference type="ARBA" id="ARBA00022597"/>
    </source>
</evidence>
<feature type="transmembrane region" description="Helical" evidence="8">
    <location>
        <begin position="39"/>
        <end position="57"/>
    </location>
</feature>
<accession>A0A5E8H0I6</accession>
<dbReference type="SUPFAM" id="SSF141868">
    <property type="entry name" value="EAL domain-like"/>
    <property type="match status" value="1"/>
</dbReference>
<evidence type="ECO:0000256" key="3">
    <source>
        <dbReference type="ARBA" id="ARBA00022475"/>
    </source>
</evidence>
<dbReference type="Gene3D" id="3.20.20.450">
    <property type="entry name" value="EAL domain"/>
    <property type="match status" value="1"/>
</dbReference>